<keyword evidence="2" id="KW-0479">Metal-binding</keyword>
<organism evidence="7 8">
    <name type="scientific">Rhynchospora pubera</name>
    <dbReference type="NCBI Taxonomy" id="906938"/>
    <lineage>
        <taxon>Eukaryota</taxon>
        <taxon>Viridiplantae</taxon>
        <taxon>Streptophyta</taxon>
        <taxon>Embryophyta</taxon>
        <taxon>Tracheophyta</taxon>
        <taxon>Spermatophyta</taxon>
        <taxon>Magnoliopsida</taxon>
        <taxon>Liliopsida</taxon>
        <taxon>Poales</taxon>
        <taxon>Cyperaceae</taxon>
        <taxon>Cyperoideae</taxon>
        <taxon>Rhynchosporeae</taxon>
        <taxon>Rhynchospora</taxon>
    </lineage>
</organism>
<proteinExistence type="predicted"/>
<accession>A0AAV8DJP6</accession>
<dbReference type="Proteomes" id="UP001140206">
    <property type="component" value="Chromosome 4"/>
</dbReference>
<reference evidence="7" key="1">
    <citation type="submission" date="2022-08" db="EMBL/GenBank/DDBJ databases">
        <authorList>
            <person name="Marques A."/>
        </authorList>
    </citation>
    <scope>NUCLEOTIDE SEQUENCE</scope>
    <source>
        <strain evidence="7">RhyPub2mFocal</strain>
        <tissue evidence="7">Leaves</tissue>
    </source>
</reference>
<feature type="region of interest" description="Disordered" evidence="5">
    <location>
        <begin position="651"/>
        <end position="737"/>
    </location>
</feature>
<dbReference type="PANTHER" id="PTHR42648">
    <property type="entry name" value="TRANSPOSASE, PUTATIVE-RELATED"/>
    <property type="match status" value="1"/>
</dbReference>
<evidence type="ECO:0000256" key="2">
    <source>
        <dbReference type="ARBA" id="ARBA00022723"/>
    </source>
</evidence>
<dbReference type="InterPro" id="IPR039537">
    <property type="entry name" value="Retrotran_Ty1/copia-like"/>
</dbReference>
<dbReference type="Pfam" id="PF25597">
    <property type="entry name" value="SH3_retrovirus"/>
    <property type="match status" value="1"/>
</dbReference>
<dbReference type="PANTHER" id="PTHR42648:SF26">
    <property type="entry name" value="INTEGRASE CATALYTIC DOMAIN-CONTAINING PROTEIN"/>
    <property type="match status" value="1"/>
</dbReference>
<dbReference type="InterPro" id="IPR057670">
    <property type="entry name" value="SH3_retrovirus"/>
</dbReference>
<dbReference type="GO" id="GO:0004190">
    <property type="term" value="F:aspartic-type endopeptidase activity"/>
    <property type="evidence" value="ECO:0007669"/>
    <property type="project" value="UniProtKB-KW"/>
</dbReference>
<dbReference type="Pfam" id="PF14223">
    <property type="entry name" value="Retrotran_gag_2"/>
    <property type="match status" value="1"/>
</dbReference>
<dbReference type="InterPro" id="IPR001584">
    <property type="entry name" value="Integrase_cat-core"/>
</dbReference>
<comment type="caution">
    <text evidence="7">The sequence shown here is derived from an EMBL/GenBank/DDBJ whole genome shotgun (WGS) entry which is preliminary data.</text>
</comment>
<dbReference type="GO" id="GO:0003676">
    <property type="term" value="F:nucleic acid binding"/>
    <property type="evidence" value="ECO:0007669"/>
    <property type="project" value="InterPro"/>
</dbReference>
<evidence type="ECO:0000256" key="5">
    <source>
        <dbReference type="SAM" id="MobiDB-lite"/>
    </source>
</evidence>
<evidence type="ECO:0000313" key="7">
    <source>
        <dbReference type="EMBL" id="KAJ4767139.1"/>
    </source>
</evidence>
<dbReference type="EMBL" id="JAMFTS010000004">
    <property type="protein sequence ID" value="KAJ4767139.1"/>
    <property type="molecule type" value="Genomic_DNA"/>
</dbReference>
<protein>
    <recommendedName>
        <fullName evidence="6">Integrase catalytic domain-containing protein</fullName>
    </recommendedName>
</protein>
<feature type="compositionally biased region" description="Polar residues" evidence="5">
    <location>
        <begin position="151"/>
        <end position="171"/>
    </location>
</feature>
<evidence type="ECO:0000259" key="6">
    <source>
        <dbReference type="PROSITE" id="PS50994"/>
    </source>
</evidence>
<dbReference type="SUPFAM" id="SSF56672">
    <property type="entry name" value="DNA/RNA polymerases"/>
    <property type="match status" value="1"/>
</dbReference>
<feature type="compositionally biased region" description="Polar residues" evidence="5">
    <location>
        <begin position="683"/>
        <end position="704"/>
    </location>
</feature>
<dbReference type="Gene3D" id="3.30.420.10">
    <property type="entry name" value="Ribonuclease H-like superfamily/Ribonuclease H"/>
    <property type="match status" value="1"/>
</dbReference>
<gene>
    <name evidence="7" type="ORF">LUZ62_077514</name>
</gene>
<feature type="compositionally biased region" description="Polar residues" evidence="5">
    <location>
        <begin position="654"/>
        <end position="667"/>
    </location>
</feature>
<dbReference type="GO" id="GO:0006508">
    <property type="term" value="P:proteolysis"/>
    <property type="evidence" value="ECO:0007669"/>
    <property type="project" value="UniProtKB-KW"/>
</dbReference>
<keyword evidence="4" id="KW-0378">Hydrolase</keyword>
<keyword evidence="8" id="KW-1185">Reference proteome</keyword>
<evidence type="ECO:0000256" key="3">
    <source>
        <dbReference type="ARBA" id="ARBA00022750"/>
    </source>
</evidence>
<keyword evidence="3" id="KW-0064">Aspartyl protease</keyword>
<evidence type="ECO:0000256" key="4">
    <source>
        <dbReference type="ARBA" id="ARBA00022801"/>
    </source>
</evidence>
<keyword evidence="1" id="KW-0645">Protease</keyword>
<dbReference type="InterPro" id="IPR036397">
    <property type="entry name" value="RNaseH_sf"/>
</dbReference>
<dbReference type="Pfam" id="PF22936">
    <property type="entry name" value="Pol_BBD"/>
    <property type="match status" value="1"/>
</dbReference>
<dbReference type="InterPro" id="IPR054722">
    <property type="entry name" value="PolX-like_BBD"/>
</dbReference>
<dbReference type="InterPro" id="IPR013103">
    <property type="entry name" value="RVT_2"/>
</dbReference>
<feature type="domain" description="Integrase catalytic" evidence="6">
    <location>
        <begin position="392"/>
        <end position="552"/>
    </location>
</feature>
<dbReference type="GO" id="GO:0015074">
    <property type="term" value="P:DNA integration"/>
    <property type="evidence" value="ECO:0007669"/>
    <property type="project" value="InterPro"/>
</dbReference>
<dbReference type="Pfam" id="PF07727">
    <property type="entry name" value="RVT_2"/>
    <property type="match status" value="1"/>
</dbReference>
<dbReference type="SUPFAM" id="SSF53098">
    <property type="entry name" value="Ribonuclease H-like"/>
    <property type="match status" value="1"/>
</dbReference>
<evidence type="ECO:0000313" key="8">
    <source>
        <dbReference type="Proteomes" id="UP001140206"/>
    </source>
</evidence>
<sequence length="1064" mass="118177">MDLWKMLHTLFSSASRAHVIDLKRQVAAASKGSSTISEYLQQLRRLADELAFAGAPLSNDELVSAVINGLGSDFNPVVAAITTSSRLESFSFANLRGILLSHEALLKSQADSLATSAPVAFNTSRGYGNRGRFPNNNNNRSSSAILPTPSFPKTDQKQVSGTNYKPPSNSPKAPCQICTKPGHGAKLCYFRYKPDPEWKPNPRHQAYNAQIQSQQPSTEWILDSGASNHVTSDLNNLSSFYAYNGEDNLQIGNGMGLKICHIGSTYLSLSPSTIKLCDVLHVPNFSKNLISLSRLLLDNPSLTIHFSNSSCMIKDHHTMSTILQLHSHHGLFSLDLSHPLPQAFLGARASSSIWHSRLGHPSSSTTSNTLSFCNNCALAKAHKLPFSISSSSTSFPLELVHSDVWGPSPIVSFHGFRYYVTFVDDFSRFTWIYFLKQKSDVPHVFTLFKAQVENILGTSIKVLRTDGGTEFKKISAQFPTILHQTSCPYTPQQNGVAERKHRHIVELSIATMSQAHIPTKFWDEIFSSIVYLINRLPSQNKSIPYKILFHKDPDYLFLKVIGCSCFPLTRPLNDHKLQPRAKHCVFMGYALAQKGYKCLHIPSNRVYISRHVQFDESTFPFADQQSDLPLITPENFGAQLLCLQPRGLVPDPGINSTHNDSPSTVQESSHDHFTSAQDYPDATITQHDATTPLSNNTPPDQNSHGPLFLDHQIAIPTPSISNPTTTPASTSIPIPTHAHTMITRSKDNSRKPKYFPEFIAFHAAMETEPTSFTKANVDPAWQQAMAAEIDALARNKTWSLVPPPVEQKIVGCKWVFKIKRKQDGSVERYKARLVAKGFHQQPGVDFMETYSPVVRPSTIRLALTVAVASNWTIRQLDVHNAFLHGDLVEKVYMSQPQGFIDQAHPNYVCELHKSLYGLKQAPRAWFQKLSTSLTSLGFSSSKYDPSLFVSHQNGITLLILVYVDDIIITGNNHTAVQSCISQLQQDFALKDLGPLHFFLGIEAKQTVQGLQLTQTKYILDLLTKLSMVNAKPSPTPMATTCSLMKSDSEPFDDPHMYRSVVGAL</sequence>
<feature type="compositionally biased region" description="Low complexity" evidence="5">
    <location>
        <begin position="125"/>
        <end position="143"/>
    </location>
</feature>
<dbReference type="AlphaFoldDB" id="A0AAV8DJP6"/>
<dbReference type="PROSITE" id="PS50994">
    <property type="entry name" value="INTEGRASE"/>
    <property type="match status" value="1"/>
</dbReference>
<evidence type="ECO:0000256" key="1">
    <source>
        <dbReference type="ARBA" id="ARBA00022670"/>
    </source>
</evidence>
<feature type="region of interest" description="Disordered" evidence="5">
    <location>
        <begin position="124"/>
        <end position="172"/>
    </location>
</feature>
<dbReference type="Pfam" id="PF00665">
    <property type="entry name" value="rve"/>
    <property type="match status" value="1"/>
</dbReference>
<dbReference type="InterPro" id="IPR043502">
    <property type="entry name" value="DNA/RNA_pol_sf"/>
</dbReference>
<dbReference type="GO" id="GO:0046872">
    <property type="term" value="F:metal ion binding"/>
    <property type="evidence" value="ECO:0007669"/>
    <property type="project" value="UniProtKB-KW"/>
</dbReference>
<dbReference type="InterPro" id="IPR012337">
    <property type="entry name" value="RNaseH-like_sf"/>
</dbReference>
<feature type="compositionally biased region" description="Low complexity" evidence="5">
    <location>
        <begin position="713"/>
        <end position="736"/>
    </location>
</feature>
<name>A0AAV8DJP6_9POAL</name>